<dbReference type="Gene3D" id="2.40.170.20">
    <property type="entry name" value="TonB-dependent receptor, beta-barrel domain"/>
    <property type="match status" value="1"/>
</dbReference>
<evidence type="ECO:0000256" key="8">
    <source>
        <dbReference type="ARBA" id="ARBA00023004"/>
    </source>
</evidence>
<feature type="signal peptide" evidence="16">
    <location>
        <begin position="1"/>
        <end position="25"/>
    </location>
</feature>
<evidence type="ECO:0000256" key="1">
    <source>
        <dbReference type="ARBA" id="ARBA00004571"/>
    </source>
</evidence>
<evidence type="ECO:0000259" key="17">
    <source>
        <dbReference type="Pfam" id="PF00593"/>
    </source>
</evidence>
<evidence type="ECO:0000256" key="13">
    <source>
        <dbReference type="ARBA" id="ARBA00023237"/>
    </source>
</evidence>
<proteinExistence type="inferred from homology"/>
<dbReference type="Proteomes" id="UP000446786">
    <property type="component" value="Unassembled WGS sequence"/>
</dbReference>
<keyword evidence="11 14" id="KW-0472">Membrane</keyword>
<evidence type="ECO:0000256" key="2">
    <source>
        <dbReference type="ARBA" id="ARBA00009810"/>
    </source>
</evidence>
<feature type="domain" description="TonB-dependent receptor plug" evidence="18">
    <location>
        <begin position="66"/>
        <end position="162"/>
    </location>
</feature>
<dbReference type="PANTHER" id="PTHR32552:SF68">
    <property type="entry name" value="FERRICHROME OUTER MEMBRANE TRANSPORTER_PHAGE RECEPTOR"/>
    <property type="match status" value="1"/>
</dbReference>
<feature type="chain" id="PRO_5032771740" evidence="16">
    <location>
        <begin position="26"/>
        <end position="700"/>
    </location>
</feature>
<dbReference type="InterPro" id="IPR010105">
    <property type="entry name" value="TonB_sidphr_rcpt"/>
</dbReference>
<dbReference type="GO" id="GO:0015891">
    <property type="term" value="P:siderophore transport"/>
    <property type="evidence" value="ECO:0007669"/>
    <property type="project" value="InterPro"/>
</dbReference>
<comment type="caution">
    <text evidence="19">The sequence shown here is derived from an EMBL/GenBank/DDBJ whole genome shotgun (WGS) entry which is preliminary data.</text>
</comment>
<dbReference type="InterPro" id="IPR000531">
    <property type="entry name" value="Beta-barrel_TonB"/>
</dbReference>
<dbReference type="Gene3D" id="2.170.130.10">
    <property type="entry name" value="TonB-dependent receptor, plug domain"/>
    <property type="match status" value="1"/>
</dbReference>
<dbReference type="NCBIfam" id="TIGR01783">
    <property type="entry name" value="TonB-siderophor"/>
    <property type="match status" value="1"/>
</dbReference>
<dbReference type="GO" id="GO:0038023">
    <property type="term" value="F:signaling receptor activity"/>
    <property type="evidence" value="ECO:0007669"/>
    <property type="project" value="InterPro"/>
</dbReference>
<evidence type="ECO:0000256" key="7">
    <source>
        <dbReference type="ARBA" id="ARBA00022729"/>
    </source>
</evidence>
<evidence type="ECO:0000256" key="9">
    <source>
        <dbReference type="ARBA" id="ARBA00023065"/>
    </source>
</evidence>
<keyword evidence="13 14" id="KW-0998">Cell outer membrane</keyword>
<feature type="domain" description="TonB-dependent receptor-like beta-barrel" evidence="17">
    <location>
        <begin position="235"/>
        <end position="669"/>
    </location>
</feature>
<keyword evidence="5" id="KW-0410">Iron transport</keyword>
<dbReference type="GO" id="GO:0015344">
    <property type="term" value="F:siderophore uptake transmembrane transporter activity"/>
    <property type="evidence" value="ECO:0007669"/>
    <property type="project" value="TreeGrafter"/>
</dbReference>
<evidence type="ECO:0000256" key="5">
    <source>
        <dbReference type="ARBA" id="ARBA00022496"/>
    </source>
</evidence>
<dbReference type="Pfam" id="PF07715">
    <property type="entry name" value="Plug"/>
    <property type="match status" value="1"/>
</dbReference>
<dbReference type="RefSeq" id="WP_160778892.1">
    <property type="nucleotide sequence ID" value="NZ_BAAAZF010000001.1"/>
</dbReference>
<dbReference type="InterPro" id="IPR039426">
    <property type="entry name" value="TonB-dep_rcpt-like"/>
</dbReference>
<keyword evidence="7 16" id="KW-0732">Signal</keyword>
<evidence type="ECO:0000256" key="3">
    <source>
        <dbReference type="ARBA" id="ARBA00022448"/>
    </source>
</evidence>
<dbReference type="InterPro" id="IPR012910">
    <property type="entry name" value="Plug_dom"/>
</dbReference>
<evidence type="ECO:0000313" key="20">
    <source>
        <dbReference type="Proteomes" id="UP000446786"/>
    </source>
</evidence>
<gene>
    <name evidence="19" type="ORF">GRI94_06420</name>
</gene>
<keyword evidence="9" id="KW-0406">Ion transport</keyword>
<evidence type="ECO:0000256" key="10">
    <source>
        <dbReference type="ARBA" id="ARBA00023077"/>
    </source>
</evidence>
<keyword evidence="6 14" id="KW-0812">Transmembrane</keyword>
<dbReference type="EMBL" id="WTYE01000001">
    <property type="protein sequence ID" value="MXP31453.1"/>
    <property type="molecule type" value="Genomic_DNA"/>
</dbReference>
<name>A0A845AQJ7_9SPHN</name>
<dbReference type="Pfam" id="PF00593">
    <property type="entry name" value="TonB_dep_Rec_b-barrel"/>
    <property type="match status" value="1"/>
</dbReference>
<dbReference type="AlphaFoldDB" id="A0A845AQJ7"/>
<dbReference type="PROSITE" id="PS52016">
    <property type="entry name" value="TONB_DEPENDENT_REC_3"/>
    <property type="match status" value="1"/>
</dbReference>
<comment type="similarity">
    <text evidence="2 14 15">Belongs to the TonB-dependent receptor family.</text>
</comment>
<evidence type="ECO:0000256" key="4">
    <source>
        <dbReference type="ARBA" id="ARBA00022452"/>
    </source>
</evidence>
<dbReference type="GO" id="GO:0009279">
    <property type="term" value="C:cell outer membrane"/>
    <property type="evidence" value="ECO:0007669"/>
    <property type="project" value="UniProtKB-SubCell"/>
</dbReference>
<keyword evidence="20" id="KW-1185">Reference proteome</keyword>
<accession>A0A845AQJ7</accession>
<evidence type="ECO:0000313" key="19">
    <source>
        <dbReference type="EMBL" id="MXP31453.1"/>
    </source>
</evidence>
<dbReference type="InterPro" id="IPR037066">
    <property type="entry name" value="Plug_dom_sf"/>
</dbReference>
<organism evidence="19 20">
    <name type="scientific">Parerythrobacter jejuensis</name>
    <dbReference type="NCBI Taxonomy" id="795812"/>
    <lineage>
        <taxon>Bacteria</taxon>
        <taxon>Pseudomonadati</taxon>
        <taxon>Pseudomonadota</taxon>
        <taxon>Alphaproteobacteria</taxon>
        <taxon>Sphingomonadales</taxon>
        <taxon>Erythrobacteraceae</taxon>
        <taxon>Parerythrobacter</taxon>
    </lineage>
</organism>
<evidence type="ECO:0000256" key="12">
    <source>
        <dbReference type="ARBA" id="ARBA00023170"/>
    </source>
</evidence>
<keyword evidence="8" id="KW-0408">Iron</keyword>
<dbReference type="PANTHER" id="PTHR32552">
    <property type="entry name" value="FERRICHROME IRON RECEPTOR-RELATED"/>
    <property type="match status" value="1"/>
</dbReference>
<evidence type="ECO:0000256" key="11">
    <source>
        <dbReference type="ARBA" id="ARBA00023136"/>
    </source>
</evidence>
<keyword evidence="12 19" id="KW-0675">Receptor</keyword>
<dbReference type="SUPFAM" id="SSF56935">
    <property type="entry name" value="Porins"/>
    <property type="match status" value="1"/>
</dbReference>
<evidence type="ECO:0000256" key="14">
    <source>
        <dbReference type="PROSITE-ProRule" id="PRU01360"/>
    </source>
</evidence>
<comment type="subcellular location">
    <subcellularLocation>
        <location evidence="1 14">Cell outer membrane</location>
        <topology evidence="1 14">Multi-pass membrane protein</topology>
    </subcellularLocation>
</comment>
<evidence type="ECO:0000256" key="6">
    <source>
        <dbReference type="ARBA" id="ARBA00022692"/>
    </source>
</evidence>
<dbReference type="OrthoDB" id="9760333at2"/>
<reference evidence="19 20" key="1">
    <citation type="submission" date="2019-12" db="EMBL/GenBank/DDBJ databases">
        <title>Genomic-based taxomic classification of the family Erythrobacteraceae.</title>
        <authorList>
            <person name="Xu L."/>
        </authorList>
    </citation>
    <scope>NUCLEOTIDE SEQUENCE [LARGE SCALE GENOMIC DNA]</scope>
    <source>
        <strain evidence="19 20">JCM 16677</strain>
    </source>
</reference>
<evidence type="ECO:0000259" key="18">
    <source>
        <dbReference type="Pfam" id="PF07715"/>
    </source>
</evidence>
<keyword evidence="3 14" id="KW-0813">Transport</keyword>
<evidence type="ECO:0000256" key="15">
    <source>
        <dbReference type="RuleBase" id="RU003357"/>
    </source>
</evidence>
<sequence length="700" mass="76782">MHHTLRRAALLSSAALAGFASPAIAETVAESGPERDYLPEEIVVIGTVDEYASEDGSTGTKTPTPLVDVPQTVTFITEDQLEDQSIRQLGEALRYVPGVSLETGEGHRDEIFIRGQETTADFYLDGLRDDAQYYRPLYNIARVEVLKGANALIFGRGGGGGVVNRVSKTAKVGDRFFNGDASVDTFGAFALLADVNQSLSDNVTIRLNGTYEEFNNDRDLYDGRFIGISPTITAELGPDTRLTATYSYDNDSRVVDRGIPALNGLPLPGATEIFFGAPGFNQTDAEVHILRSRIEHEFNGSLSANASIQYADYDKIYANILPRGTDGTTVELSGYQDAQTRQNLIGQANLVWQVDTGALENTFLFGVEASTQDSRNTRSNAIFAGGATRTTTALADVIAVPAFSLGPIIRDRNSELSTFSAYIQDQLSIGGHVEIVAGLRYERFDLETVDALTGTPGNRVDEEVSPRVALILKPQENISFYASYAESFLPQAGDQFFLISPTNATFEPEKFTNYEIGAKWSVKPGLLATASIFRLERSNTRATDPNNTGLTVLTGESRTEGFEINLIGEITPDWHANLGYTYLDGEITSASSFGVQGQRLQQLPKHQISAWNRFDLSERFAVGLGVIYQDEQFASFSNTVTLPDYWRFDAAFYYTLNDQVAFQVNIENLFDETYFPSAHGDNNIQPAEPFSARFGVRVKL</sequence>
<dbReference type="InterPro" id="IPR036942">
    <property type="entry name" value="Beta-barrel_TonB_sf"/>
</dbReference>
<dbReference type="CDD" id="cd01347">
    <property type="entry name" value="ligand_gated_channel"/>
    <property type="match status" value="1"/>
</dbReference>
<evidence type="ECO:0000256" key="16">
    <source>
        <dbReference type="SAM" id="SignalP"/>
    </source>
</evidence>
<keyword evidence="4 14" id="KW-1134">Transmembrane beta strand</keyword>
<protein>
    <submittedName>
        <fullName evidence="19">TonB-dependent siderophore receptor</fullName>
    </submittedName>
</protein>
<keyword evidence="10 15" id="KW-0798">TonB box</keyword>